<evidence type="ECO:0000256" key="2">
    <source>
        <dbReference type="ARBA" id="ARBA00013017"/>
    </source>
</evidence>
<feature type="region of interest" description="Disordered" evidence="9">
    <location>
        <begin position="261"/>
        <end position="299"/>
    </location>
</feature>
<dbReference type="Gene3D" id="3.40.30.10">
    <property type="entry name" value="Glutaredoxin"/>
    <property type="match status" value="1"/>
</dbReference>
<proteinExistence type="inferred from homology"/>
<evidence type="ECO:0000256" key="5">
    <source>
        <dbReference type="ARBA" id="ARBA00023002"/>
    </source>
</evidence>
<comment type="catalytic activity">
    <reaction evidence="8">
        <text>a hydroperoxide + [thioredoxin]-dithiol = an alcohol + [thioredoxin]-disulfide + H2O</text>
        <dbReference type="Rhea" id="RHEA:62620"/>
        <dbReference type="Rhea" id="RHEA-COMP:10698"/>
        <dbReference type="Rhea" id="RHEA-COMP:10700"/>
        <dbReference type="ChEBI" id="CHEBI:15377"/>
        <dbReference type="ChEBI" id="CHEBI:29950"/>
        <dbReference type="ChEBI" id="CHEBI:30879"/>
        <dbReference type="ChEBI" id="CHEBI:35924"/>
        <dbReference type="ChEBI" id="CHEBI:50058"/>
        <dbReference type="EC" id="1.11.1.24"/>
    </reaction>
</comment>
<name>A0A0D2WKE7_CAPO3</name>
<evidence type="ECO:0000256" key="7">
    <source>
        <dbReference type="ARBA" id="ARBA00023284"/>
    </source>
</evidence>
<keyword evidence="4" id="KW-0049">Antioxidant</keyword>
<evidence type="ECO:0000256" key="8">
    <source>
        <dbReference type="ARBA" id="ARBA00049091"/>
    </source>
</evidence>
<dbReference type="InterPro" id="IPR013766">
    <property type="entry name" value="Thioredoxin_domain"/>
</dbReference>
<dbReference type="GO" id="GO:0006979">
    <property type="term" value="P:response to oxidative stress"/>
    <property type="evidence" value="ECO:0007669"/>
    <property type="project" value="TreeGrafter"/>
</dbReference>
<feature type="compositionally biased region" description="Low complexity" evidence="9">
    <location>
        <begin position="696"/>
        <end position="730"/>
    </location>
</feature>
<keyword evidence="3" id="KW-0575">Peroxidase</keyword>
<feature type="compositionally biased region" description="Low complexity" evidence="9">
    <location>
        <begin position="22"/>
        <end position="31"/>
    </location>
</feature>
<evidence type="ECO:0000256" key="9">
    <source>
        <dbReference type="SAM" id="MobiDB-lite"/>
    </source>
</evidence>
<dbReference type="PANTHER" id="PTHR10681:SF128">
    <property type="entry name" value="THIOREDOXIN-DEPENDENT PEROXIDE REDUCTASE, MITOCHONDRIAL"/>
    <property type="match status" value="1"/>
</dbReference>
<dbReference type="GO" id="GO:0033554">
    <property type="term" value="P:cellular response to stress"/>
    <property type="evidence" value="ECO:0007669"/>
    <property type="project" value="TreeGrafter"/>
</dbReference>
<gene>
    <name evidence="11" type="ORF">CAOG_009483</name>
</gene>
<accession>A0A0D2WKE7</accession>
<feature type="compositionally biased region" description="Low complexity" evidence="9">
    <location>
        <begin position="746"/>
        <end position="765"/>
    </location>
</feature>
<evidence type="ECO:0000256" key="3">
    <source>
        <dbReference type="ARBA" id="ARBA00022559"/>
    </source>
</evidence>
<dbReference type="Pfam" id="PF00578">
    <property type="entry name" value="AhpC-TSA"/>
    <property type="match status" value="1"/>
</dbReference>
<reference evidence="12" key="1">
    <citation type="submission" date="2011-02" db="EMBL/GenBank/DDBJ databases">
        <title>The Genome Sequence of Capsaspora owczarzaki ATCC 30864.</title>
        <authorList>
            <person name="Russ C."/>
            <person name="Cuomo C."/>
            <person name="Burger G."/>
            <person name="Gray M.W."/>
            <person name="Holland P.W.H."/>
            <person name="King N."/>
            <person name="Lang F.B.F."/>
            <person name="Roger A.J."/>
            <person name="Ruiz-Trillo I."/>
            <person name="Young S.K."/>
            <person name="Zeng Q."/>
            <person name="Gargeya S."/>
            <person name="Alvarado L."/>
            <person name="Berlin A."/>
            <person name="Chapman S.B."/>
            <person name="Chen Z."/>
            <person name="Freedman E."/>
            <person name="Gellesch M."/>
            <person name="Goldberg J."/>
            <person name="Griggs A."/>
            <person name="Gujja S."/>
            <person name="Heilman E."/>
            <person name="Heiman D."/>
            <person name="Howarth C."/>
            <person name="Mehta T."/>
            <person name="Neiman D."/>
            <person name="Pearson M."/>
            <person name="Roberts A."/>
            <person name="Saif S."/>
            <person name="Shea T."/>
            <person name="Shenoy N."/>
            <person name="Sisk P."/>
            <person name="Stolte C."/>
            <person name="Sykes S."/>
            <person name="White J."/>
            <person name="Yandava C."/>
            <person name="Haas B."/>
            <person name="Nusbaum C."/>
            <person name="Birren B."/>
        </authorList>
    </citation>
    <scope>NUCLEOTIDE SEQUENCE</scope>
    <source>
        <strain evidence="12">ATCC 30864</strain>
    </source>
</reference>
<dbReference type="FunFam" id="3.40.30.10:FF:000003">
    <property type="entry name" value="Peroxiredoxin 1"/>
    <property type="match status" value="1"/>
</dbReference>
<dbReference type="SUPFAM" id="SSF52833">
    <property type="entry name" value="Thioredoxin-like"/>
    <property type="match status" value="1"/>
</dbReference>
<evidence type="ECO:0000256" key="6">
    <source>
        <dbReference type="ARBA" id="ARBA00023157"/>
    </source>
</evidence>
<dbReference type="OrthoDB" id="185659at2759"/>
<organism evidence="11 12">
    <name type="scientific">Capsaspora owczarzaki (strain ATCC 30864)</name>
    <dbReference type="NCBI Taxonomy" id="595528"/>
    <lineage>
        <taxon>Eukaryota</taxon>
        <taxon>Filasterea</taxon>
        <taxon>Capsaspora</taxon>
    </lineage>
</organism>
<dbReference type="EMBL" id="KE346361">
    <property type="protein sequence ID" value="KJE90715.1"/>
    <property type="molecule type" value="Genomic_DNA"/>
</dbReference>
<dbReference type="PROSITE" id="PS51352">
    <property type="entry name" value="THIOREDOXIN_2"/>
    <property type="match status" value="1"/>
</dbReference>
<feature type="compositionally biased region" description="Low complexity" evidence="9">
    <location>
        <begin position="270"/>
        <end position="284"/>
    </location>
</feature>
<evidence type="ECO:0000256" key="1">
    <source>
        <dbReference type="ARBA" id="ARBA00009796"/>
    </source>
</evidence>
<feature type="domain" description="Thioredoxin" evidence="10">
    <location>
        <begin position="925"/>
        <end position="1083"/>
    </location>
</feature>
<evidence type="ECO:0000256" key="4">
    <source>
        <dbReference type="ARBA" id="ARBA00022862"/>
    </source>
</evidence>
<evidence type="ECO:0000259" key="10">
    <source>
        <dbReference type="PROSITE" id="PS51352"/>
    </source>
</evidence>
<dbReference type="InterPro" id="IPR050217">
    <property type="entry name" value="Peroxiredoxin"/>
</dbReference>
<dbReference type="EC" id="1.11.1.24" evidence="2"/>
<dbReference type="PANTHER" id="PTHR10681">
    <property type="entry name" value="THIOREDOXIN PEROXIDASE"/>
    <property type="match status" value="1"/>
</dbReference>
<feature type="compositionally biased region" description="Polar residues" evidence="9">
    <location>
        <begin position="345"/>
        <end position="359"/>
    </location>
</feature>
<feature type="region of interest" description="Disordered" evidence="9">
    <location>
        <begin position="1"/>
        <end position="31"/>
    </location>
</feature>
<protein>
    <recommendedName>
        <fullName evidence="2">thioredoxin-dependent peroxiredoxin</fullName>
        <ecNumber evidence="2">1.11.1.24</ecNumber>
    </recommendedName>
</protein>
<dbReference type="GO" id="GO:0042744">
    <property type="term" value="P:hydrogen peroxide catabolic process"/>
    <property type="evidence" value="ECO:0007669"/>
    <property type="project" value="TreeGrafter"/>
</dbReference>
<feature type="region of interest" description="Disordered" evidence="9">
    <location>
        <begin position="338"/>
        <end position="359"/>
    </location>
</feature>
<feature type="region of interest" description="Disordered" evidence="9">
    <location>
        <begin position="604"/>
        <end position="765"/>
    </location>
</feature>
<evidence type="ECO:0000313" key="11">
    <source>
        <dbReference type="EMBL" id="KJE90715.1"/>
    </source>
</evidence>
<comment type="similarity">
    <text evidence="1">Belongs to the peroxiredoxin family. AhpC/Prx1 subfamily.</text>
</comment>
<dbReference type="GO" id="GO:0005829">
    <property type="term" value="C:cytosol"/>
    <property type="evidence" value="ECO:0007669"/>
    <property type="project" value="TreeGrafter"/>
</dbReference>
<feature type="compositionally biased region" description="Polar residues" evidence="9">
    <location>
        <begin position="604"/>
        <end position="633"/>
    </location>
</feature>
<dbReference type="STRING" id="595528.A0A0D2WKE7"/>
<dbReference type="InterPro" id="IPR000866">
    <property type="entry name" value="AhpC/TSA"/>
</dbReference>
<keyword evidence="5" id="KW-0560">Oxidoreductase</keyword>
<dbReference type="InterPro" id="IPR019479">
    <property type="entry name" value="Peroxiredoxin_C"/>
</dbReference>
<dbReference type="GO" id="GO:0008379">
    <property type="term" value="F:thioredoxin peroxidase activity"/>
    <property type="evidence" value="ECO:0007669"/>
    <property type="project" value="TreeGrafter"/>
</dbReference>
<dbReference type="Proteomes" id="UP000008743">
    <property type="component" value="Unassembled WGS sequence"/>
</dbReference>
<dbReference type="GO" id="GO:0045454">
    <property type="term" value="P:cell redox homeostasis"/>
    <property type="evidence" value="ECO:0007669"/>
    <property type="project" value="TreeGrafter"/>
</dbReference>
<dbReference type="CDD" id="cd03015">
    <property type="entry name" value="PRX_Typ2cys"/>
    <property type="match status" value="1"/>
</dbReference>
<dbReference type="InParanoid" id="A0A0D2WKE7"/>
<evidence type="ECO:0000313" key="12">
    <source>
        <dbReference type="Proteomes" id="UP000008743"/>
    </source>
</evidence>
<keyword evidence="12" id="KW-1185">Reference proteome</keyword>
<sequence length="1117" mass="115448">MQALRPLAPDSSSLAAEHQHQQHQQQHQTEPAAVVAVVAVVEEQPEPAFEPALEPAAHPTPAAAAAAADGLSDVAGSSVFAQQQQQQQPVTVTEAVTEAVTANASADSLAADPVAVLTPTDEDGGASTIATATATEPVVPVVAVVAVVPVAAEAAVPVAGAGIPLSRFFSSHKRSSSQGDIAALDSSAAATTTSTNTAGVAASARSSSISSSSGAGSQVALLRRSALVQSSRSATQMAPLTALPALVPFGTLAMMPRASSPAALATGQQPGLASLSSSNAASELAPPPPPASGSASPSSSSAAAAAAAAAATASSISPSASSSSGSLASSIVSSKRSFRLKKKQGTSTPSSFSAATGRSALTKSESAHQLSALSAMDSASSPSTSMFSSTFQRSGVVPPHSPAATSSTSFFPIAARPFAATVPAQHEPAPLGTLLKVRLLSGDVSRVQVAPETTMYEVLSYICRKRFLDIGTHRLLQTDVQADNATVEIELDKRFADLKVKEVRCEPVSRKIIARRTENYRNDFEAVESIVINHQIHLNNLLKSAEGHYSPPESLDKEITHTRKLIDMMTAQKKRLVSLLMYSNMCSSPSIVRPARLLIFDQNEPSSMNTSTDSLPQLNSNGSEATSRTTSPQPGGAASPQLASSRHGSGSSSGTAPQTIPARKSSVFSLFTSSGGGGDRTSASSTPSGEFSLPHASGSAGSQYGASLRPSAATATDSDSNNSSMSNSTNQLNEIAASPPGSQGASFSPPSLSVSPSSSSLSSGASLNTAYKRSLRKRTPSGRPHLGVDAETLEQYEQHSLAAKRANLASGDSTSSLISLGGTELSVIVPPTPNRLGTPSQLSPSSAAAEAASSNLHHAMIRASLREPQVLWFENSHNLQFCPLIVVAARPHPLRAVLPAAAAACVPARFMASGAAPAAVAASQVAVQQLAPHFSGKAVVDGQFVNIKLSDYQGKWLVLFFYPLDFTFVCPTEIIAFSDRVQEFRNLGAEVVGVSVDSHFSHLAWINTPRKEGGLGKMNIPLLADITKSISASYGVLLPTEGIALRGLFIIDPKSKVRQITVNDLPVGRSVDETLRLLQAFQFTDKHGEVCPAGWTPGSNTIKPDVKASKEFFNKAA</sequence>
<keyword evidence="6" id="KW-1015">Disulfide bond</keyword>
<feature type="compositionally biased region" description="Low complexity" evidence="9">
    <location>
        <begin position="644"/>
        <end position="654"/>
    </location>
</feature>
<dbReference type="InterPro" id="IPR036249">
    <property type="entry name" value="Thioredoxin-like_sf"/>
</dbReference>
<dbReference type="AlphaFoldDB" id="A0A0D2WKE7"/>
<keyword evidence="7" id="KW-0676">Redox-active center</keyword>
<dbReference type="Pfam" id="PF10417">
    <property type="entry name" value="1-cysPrx_C"/>
    <property type="match status" value="1"/>
</dbReference>